<evidence type="ECO:0000313" key="1">
    <source>
        <dbReference type="EMBL" id="AHK71104.1"/>
    </source>
</evidence>
<dbReference type="CDD" id="cd17033">
    <property type="entry name" value="DR1245-like"/>
    <property type="match status" value="1"/>
</dbReference>
<reference evidence="1" key="1">
    <citation type="journal article" date="2015" name="Appl. Microbiol. Biotechnol.">
        <title>The consequence of an additional NADH dehydrogenase paralog on the growth of Gluconobacter oxydans DSM3504.</title>
        <authorList>
            <person name="Kostner D."/>
            <person name="Luchterhand B."/>
            <person name="Junker A."/>
            <person name="Volland S."/>
            <person name="Daniel R."/>
            <person name="Buchs J."/>
            <person name="Liebl W."/>
            <person name="Ehrenreich A."/>
        </authorList>
    </citation>
    <scope>NUCLEOTIDE SEQUENCE [LARGE SCALE GENOMIC DNA]</scope>
    <source>
        <strain evidence="1">DSM 3504</strain>
    </source>
</reference>
<dbReference type="RefSeq" id="WP_011252691.1">
    <property type="nucleotide sequence ID" value="NZ_CP004373.1"/>
</dbReference>
<dbReference type="GeneID" id="56905436"/>
<protein>
    <recommendedName>
        <fullName evidence="2">YbjN domain-containing protein</fullName>
    </recommendedName>
</protein>
<organism evidence="1">
    <name type="scientific">Gluconobacter oxydans DSM 3504</name>
    <dbReference type="NCBI Taxonomy" id="1288313"/>
    <lineage>
        <taxon>Bacteria</taxon>
        <taxon>Pseudomonadati</taxon>
        <taxon>Pseudomonadota</taxon>
        <taxon>Alphaproteobacteria</taxon>
        <taxon>Acetobacterales</taxon>
        <taxon>Acetobacteraceae</taxon>
        <taxon>Gluconobacter</taxon>
    </lineage>
</organism>
<dbReference type="EMBL" id="CP004373">
    <property type="protein sequence ID" value="AHK71104.1"/>
    <property type="molecule type" value="Genomic_DNA"/>
</dbReference>
<dbReference type="InterPro" id="IPR019660">
    <property type="entry name" value="Put_sensory_transdc_reg_YbjN"/>
</dbReference>
<dbReference type="Pfam" id="PF10722">
    <property type="entry name" value="YbjN"/>
    <property type="match status" value="1"/>
</dbReference>
<dbReference type="AlphaFoldDB" id="A0A067Z497"/>
<accession>A0A067Z497</accession>
<gene>
    <name evidence="1" type="ORF">GLS_c12010</name>
</gene>
<name>A0A067Z497_GLUOY</name>
<dbReference type="HOGENOM" id="CLU_109255_0_0_5"/>
<sequence>MPALSTSLTTETESHPLDLMEQVMGLYEWEFERLGPSEMAAQAPGQWCDYSLYFTWSDELSALHLNCILDLRSPAKRRPAVHELVSLANNRLWIGHFAVDPDTGTPSYRHTLLLRGVQTLPGESMEDLVDIAMSECERFYPAFQFALWGGKSPQDAIDAAMLDCAGDA</sequence>
<evidence type="ECO:0008006" key="2">
    <source>
        <dbReference type="Google" id="ProtNLM"/>
    </source>
</evidence>
<proteinExistence type="predicted"/>
<dbReference type="Proteomes" id="UP000031656">
    <property type="component" value="Chromosome"/>
</dbReference>
<dbReference type="KEGG" id="goy:GLS_c12010"/>